<accession>A0A8H3KXQ3</accession>
<gene>
    <name evidence="3" type="ORF">RCL2_000364800</name>
</gene>
<sequence>MIFIQIQAYVGFLFGAVVMISIHNMILSFLLYKARQSNMSNILKMIFNFGNVLRFSATWGLYMTPKVATLLQCTSLQYVTYVGNFLVRVSLTAFLLWRLKQIHNSKLDNRVGLILFLLRAGFGLVQFGFQRPGTVYLPDQDIVICDPNEITSSLYVEISIAIEFIVDIFVSIRLIYVLRNANRNVAQISSNIVIKNKRTLFTAVMYWNFLRLFVACLFHFTPILNYITHGLEEVSGNTLQSVMNIIISYVITVDAEIVKVIEGREKINNNKSTNVTPKYSANTNETYSQIDGDKVAVVSMKRLSFSEWANVVVGDHHHHENNDEYDEHEKYDDYNTEEIMIDGPSEVSKGDIEKGSVEIRRDSNLSGSTSVTLTQTTDESPDIVIH</sequence>
<proteinExistence type="predicted"/>
<evidence type="ECO:0000313" key="4">
    <source>
        <dbReference type="Proteomes" id="UP000615446"/>
    </source>
</evidence>
<feature type="transmembrane region" description="Helical" evidence="2">
    <location>
        <begin position="111"/>
        <end position="129"/>
    </location>
</feature>
<feature type="transmembrane region" description="Helical" evidence="2">
    <location>
        <begin position="42"/>
        <end position="62"/>
    </location>
</feature>
<dbReference type="Proteomes" id="UP000615446">
    <property type="component" value="Unassembled WGS sequence"/>
</dbReference>
<keyword evidence="2" id="KW-0472">Membrane</keyword>
<dbReference type="OrthoDB" id="2416917at2759"/>
<feature type="transmembrane region" description="Helical" evidence="2">
    <location>
        <begin position="78"/>
        <end position="99"/>
    </location>
</feature>
<protein>
    <submittedName>
        <fullName evidence="3">Uncharacterized protein</fullName>
    </submittedName>
</protein>
<feature type="transmembrane region" description="Helical" evidence="2">
    <location>
        <begin position="6"/>
        <end position="30"/>
    </location>
</feature>
<evidence type="ECO:0000256" key="1">
    <source>
        <dbReference type="SAM" id="MobiDB-lite"/>
    </source>
</evidence>
<evidence type="ECO:0000313" key="3">
    <source>
        <dbReference type="EMBL" id="GES76241.1"/>
    </source>
</evidence>
<organism evidence="3 4">
    <name type="scientific">Rhizophagus clarus</name>
    <dbReference type="NCBI Taxonomy" id="94130"/>
    <lineage>
        <taxon>Eukaryota</taxon>
        <taxon>Fungi</taxon>
        <taxon>Fungi incertae sedis</taxon>
        <taxon>Mucoromycota</taxon>
        <taxon>Glomeromycotina</taxon>
        <taxon>Glomeromycetes</taxon>
        <taxon>Glomerales</taxon>
        <taxon>Glomeraceae</taxon>
        <taxon>Rhizophagus</taxon>
    </lineage>
</organism>
<comment type="caution">
    <text evidence="3">The sequence shown here is derived from an EMBL/GenBank/DDBJ whole genome shotgun (WGS) entry which is preliminary data.</text>
</comment>
<dbReference type="EMBL" id="BLAL01000019">
    <property type="protein sequence ID" value="GES76241.1"/>
    <property type="molecule type" value="Genomic_DNA"/>
</dbReference>
<keyword evidence="2" id="KW-0812">Transmembrane</keyword>
<feature type="transmembrane region" description="Helical" evidence="2">
    <location>
        <begin position="158"/>
        <end position="178"/>
    </location>
</feature>
<feature type="compositionally biased region" description="Polar residues" evidence="1">
    <location>
        <begin position="364"/>
        <end position="378"/>
    </location>
</feature>
<feature type="region of interest" description="Disordered" evidence="1">
    <location>
        <begin position="360"/>
        <end position="386"/>
    </location>
</feature>
<name>A0A8H3KXQ3_9GLOM</name>
<evidence type="ECO:0000256" key="2">
    <source>
        <dbReference type="SAM" id="Phobius"/>
    </source>
</evidence>
<keyword evidence="2" id="KW-1133">Transmembrane helix</keyword>
<reference evidence="3" key="1">
    <citation type="submission" date="2019-10" db="EMBL/GenBank/DDBJ databases">
        <title>Conservation and host-specific expression of non-tandemly repeated heterogenous ribosome RNA gene in arbuscular mycorrhizal fungi.</title>
        <authorList>
            <person name="Maeda T."/>
            <person name="Kobayashi Y."/>
            <person name="Nakagawa T."/>
            <person name="Ezawa T."/>
            <person name="Yamaguchi K."/>
            <person name="Bino T."/>
            <person name="Nishimoto Y."/>
            <person name="Shigenobu S."/>
            <person name="Kawaguchi M."/>
        </authorList>
    </citation>
    <scope>NUCLEOTIDE SEQUENCE</scope>
    <source>
        <strain evidence="3">HR1</strain>
    </source>
</reference>
<feature type="transmembrane region" description="Helical" evidence="2">
    <location>
        <begin position="199"/>
        <end position="221"/>
    </location>
</feature>
<dbReference type="AlphaFoldDB" id="A0A8H3KXQ3"/>